<dbReference type="EMBL" id="JAINUG010000075">
    <property type="protein sequence ID" value="KAJ8400645.1"/>
    <property type="molecule type" value="Genomic_DNA"/>
</dbReference>
<dbReference type="AlphaFoldDB" id="A0AAD7SDM9"/>
<name>A0AAD7SDM9_9TELE</name>
<accession>A0AAD7SDM9</accession>
<dbReference type="Proteomes" id="UP001221898">
    <property type="component" value="Unassembled WGS sequence"/>
</dbReference>
<protein>
    <submittedName>
        <fullName evidence="1">Uncharacterized protein</fullName>
    </submittedName>
</protein>
<proteinExistence type="predicted"/>
<keyword evidence="2" id="KW-1185">Reference proteome</keyword>
<reference evidence="1" key="1">
    <citation type="journal article" date="2023" name="Science">
        <title>Genome structures resolve the early diversification of teleost fishes.</title>
        <authorList>
            <person name="Parey E."/>
            <person name="Louis A."/>
            <person name="Montfort J."/>
            <person name="Bouchez O."/>
            <person name="Roques C."/>
            <person name="Iampietro C."/>
            <person name="Lluch J."/>
            <person name="Castinel A."/>
            <person name="Donnadieu C."/>
            <person name="Desvignes T."/>
            <person name="Floi Bucao C."/>
            <person name="Jouanno E."/>
            <person name="Wen M."/>
            <person name="Mejri S."/>
            <person name="Dirks R."/>
            <person name="Jansen H."/>
            <person name="Henkel C."/>
            <person name="Chen W.J."/>
            <person name="Zahm M."/>
            <person name="Cabau C."/>
            <person name="Klopp C."/>
            <person name="Thompson A.W."/>
            <person name="Robinson-Rechavi M."/>
            <person name="Braasch I."/>
            <person name="Lecointre G."/>
            <person name="Bobe J."/>
            <person name="Postlethwait J.H."/>
            <person name="Berthelot C."/>
            <person name="Roest Crollius H."/>
            <person name="Guiguen Y."/>
        </authorList>
    </citation>
    <scope>NUCLEOTIDE SEQUENCE</scope>
    <source>
        <strain evidence="1">NC1722</strain>
    </source>
</reference>
<sequence>MRGAECWTDNRMIVTKLHMKVRPAQQLQKSSKRRLHCPWLRKAEARNEFRCLTAEKLKVIEPLLSSEDPMDEKWVSLSSVLYEAAAQSISYRGRNDQDWFDENSDTITTYWIICTKHTGQPSTTQHLEIYGSNGEQHARKEVQTSLWVLQNE</sequence>
<evidence type="ECO:0000313" key="2">
    <source>
        <dbReference type="Proteomes" id="UP001221898"/>
    </source>
</evidence>
<comment type="caution">
    <text evidence="1">The sequence shown here is derived from an EMBL/GenBank/DDBJ whole genome shotgun (WGS) entry which is preliminary data.</text>
</comment>
<evidence type="ECO:0000313" key="1">
    <source>
        <dbReference type="EMBL" id="KAJ8400645.1"/>
    </source>
</evidence>
<organism evidence="1 2">
    <name type="scientific">Aldrovandia affinis</name>
    <dbReference type="NCBI Taxonomy" id="143900"/>
    <lineage>
        <taxon>Eukaryota</taxon>
        <taxon>Metazoa</taxon>
        <taxon>Chordata</taxon>
        <taxon>Craniata</taxon>
        <taxon>Vertebrata</taxon>
        <taxon>Euteleostomi</taxon>
        <taxon>Actinopterygii</taxon>
        <taxon>Neopterygii</taxon>
        <taxon>Teleostei</taxon>
        <taxon>Notacanthiformes</taxon>
        <taxon>Halosauridae</taxon>
        <taxon>Aldrovandia</taxon>
    </lineage>
</organism>
<gene>
    <name evidence="1" type="ORF">AAFF_G00394140</name>
</gene>